<dbReference type="GO" id="GO:0004315">
    <property type="term" value="F:3-oxoacyl-[acyl-carrier-protein] synthase activity"/>
    <property type="evidence" value="ECO:0007669"/>
    <property type="project" value="UniProtKB-EC"/>
</dbReference>
<dbReference type="InterPro" id="IPR016039">
    <property type="entry name" value="Thiolase-like"/>
</dbReference>
<evidence type="ECO:0000256" key="17">
    <source>
        <dbReference type="RuleBase" id="RU003694"/>
    </source>
</evidence>
<protein>
    <recommendedName>
        <fullName evidence="12">3-oxoacyl-[acyl-carrier-protein] synthase 1</fullName>
        <ecNumber evidence="4">2.3.1.41</ecNumber>
    </recommendedName>
    <alternativeName>
        <fullName evidence="13">3-oxoacyl-[acyl-carrier-protein] synthase I</fullName>
    </alternativeName>
    <alternativeName>
        <fullName evidence="14">Beta-ketoacyl-ACP synthase I</fullName>
    </alternativeName>
</protein>
<evidence type="ECO:0000313" key="20">
    <source>
        <dbReference type="Proteomes" id="UP000190150"/>
    </source>
</evidence>
<keyword evidence="5" id="KW-0963">Cytoplasm</keyword>
<dbReference type="Proteomes" id="UP000190150">
    <property type="component" value="Unassembled WGS sequence"/>
</dbReference>
<evidence type="ECO:0000256" key="8">
    <source>
        <dbReference type="ARBA" id="ARBA00022832"/>
    </source>
</evidence>
<evidence type="ECO:0000256" key="15">
    <source>
        <dbReference type="ARBA" id="ARBA00048121"/>
    </source>
</evidence>
<sequence>MDKRVVITGMGIYSCIGTNLEEVKQSLFEGKSGITVDKSRIDFGFKSPLTGMVPVPNLKNELTRRQRISMGEESEYAYVATREALQHAGIDSAYFETNEIGILYGNDSVSKAVIEATDIVRDKKDTQLIGSGAIFKSMNSTVTMNLATILGLKGINMTISAACASGSHAIGLGYMFIKQGLQDMIICGGAQEINPYAMASFDGLGVFAEDIEHPELASRPFDVNRTGLVPSGGAATIILESYESAIKRGAPIIAEVLGYGFSSNGGHISTPNIDGPAMAMRRALKQAGIAAEDVDYINAHATSTPIGDANEAKAILEVFGGKPFVSSTKSMTGHECWMAGASEIVYSTLMLQHGFIAPNINLKQVDEGLEELNLVSSTIKQEFDIYLSNSFGFGGTNSAVVVKKFNNE</sequence>
<comment type="subcellular location">
    <subcellularLocation>
        <location evidence="1">Cytoplasm</location>
    </subcellularLocation>
</comment>
<dbReference type="PANTHER" id="PTHR11712">
    <property type="entry name" value="POLYKETIDE SYNTHASE-RELATED"/>
    <property type="match status" value="1"/>
</dbReference>
<evidence type="ECO:0000256" key="16">
    <source>
        <dbReference type="ARBA" id="ARBA00048506"/>
    </source>
</evidence>
<evidence type="ECO:0000256" key="5">
    <source>
        <dbReference type="ARBA" id="ARBA00022490"/>
    </source>
</evidence>
<dbReference type="EC" id="2.3.1.41" evidence="4"/>
<keyword evidence="20" id="KW-1185">Reference proteome</keyword>
<dbReference type="SMART" id="SM00825">
    <property type="entry name" value="PKS_KS"/>
    <property type="match status" value="1"/>
</dbReference>
<dbReference type="GO" id="GO:0005829">
    <property type="term" value="C:cytosol"/>
    <property type="evidence" value="ECO:0007669"/>
    <property type="project" value="TreeGrafter"/>
</dbReference>
<dbReference type="Pfam" id="PF02801">
    <property type="entry name" value="Ketoacyl-synt_C"/>
    <property type="match status" value="1"/>
</dbReference>
<evidence type="ECO:0000259" key="18">
    <source>
        <dbReference type="PROSITE" id="PS52004"/>
    </source>
</evidence>
<dbReference type="PANTHER" id="PTHR11712:SF306">
    <property type="entry name" value="3-OXOACYL-[ACYL-CARRIER-PROTEIN] SYNTHASE 1"/>
    <property type="match status" value="1"/>
</dbReference>
<dbReference type="InterPro" id="IPR000794">
    <property type="entry name" value="Beta-ketoacyl_synthase"/>
</dbReference>
<name>A0A1T5ERA0_9SPHI</name>
<keyword evidence="8" id="KW-0276">Fatty acid metabolism</keyword>
<comment type="catalytic activity">
    <reaction evidence="15">
        <text>(3Z)-decenoyl-[ACP] + malonyl-[ACP] + H(+) = 3-oxo-(5Z)-dodecenoyl-[ACP] + holo-[ACP] + CO2</text>
        <dbReference type="Rhea" id="RHEA:54940"/>
        <dbReference type="Rhea" id="RHEA-COMP:9623"/>
        <dbReference type="Rhea" id="RHEA-COMP:9685"/>
        <dbReference type="Rhea" id="RHEA-COMP:9927"/>
        <dbReference type="Rhea" id="RHEA-COMP:14042"/>
        <dbReference type="ChEBI" id="CHEBI:15378"/>
        <dbReference type="ChEBI" id="CHEBI:16526"/>
        <dbReference type="ChEBI" id="CHEBI:64479"/>
        <dbReference type="ChEBI" id="CHEBI:78449"/>
        <dbReference type="ChEBI" id="CHEBI:78798"/>
        <dbReference type="ChEBI" id="CHEBI:138410"/>
    </reaction>
    <physiologicalReaction direction="left-to-right" evidence="15">
        <dbReference type="Rhea" id="RHEA:54941"/>
    </physiologicalReaction>
</comment>
<dbReference type="AlphaFoldDB" id="A0A1T5ERA0"/>
<keyword evidence="9" id="KW-0443">Lipid metabolism</keyword>
<organism evidence="19 20">
    <name type="scientific">Sphingobacterium nematocida</name>
    <dbReference type="NCBI Taxonomy" id="1513896"/>
    <lineage>
        <taxon>Bacteria</taxon>
        <taxon>Pseudomonadati</taxon>
        <taxon>Bacteroidota</taxon>
        <taxon>Sphingobacteriia</taxon>
        <taxon>Sphingobacteriales</taxon>
        <taxon>Sphingobacteriaceae</taxon>
        <taxon>Sphingobacterium</taxon>
    </lineage>
</organism>
<dbReference type="STRING" id="1513896.SAMN05660841_02730"/>
<keyword evidence="10" id="KW-0275">Fatty acid biosynthesis</keyword>
<comment type="subunit">
    <text evidence="3">Homodimer.</text>
</comment>
<dbReference type="GO" id="GO:0006633">
    <property type="term" value="P:fatty acid biosynthetic process"/>
    <property type="evidence" value="ECO:0007669"/>
    <property type="project" value="UniProtKB-KW"/>
</dbReference>
<evidence type="ECO:0000256" key="1">
    <source>
        <dbReference type="ARBA" id="ARBA00004496"/>
    </source>
</evidence>
<evidence type="ECO:0000256" key="13">
    <source>
        <dbReference type="ARBA" id="ARBA00041620"/>
    </source>
</evidence>
<comment type="similarity">
    <text evidence="2 17">Belongs to the thiolase-like superfamily. Beta-ketoacyl-ACP synthases family.</text>
</comment>
<gene>
    <name evidence="19" type="ORF">SAMN05660841_02730</name>
</gene>
<dbReference type="InterPro" id="IPR014031">
    <property type="entry name" value="Ketoacyl_synth_C"/>
</dbReference>
<evidence type="ECO:0000256" key="9">
    <source>
        <dbReference type="ARBA" id="ARBA00023098"/>
    </source>
</evidence>
<reference evidence="20" key="1">
    <citation type="submission" date="2017-02" db="EMBL/GenBank/DDBJ databases">
        <authorList>
            <person name="Varghese N."/>
            <person name="Submissions S."/>
        </authorList>
    </citation>
    <scope>NUCLEOTIDE SEQUENCE [LARGE SCALE GENOMIC DNA]</scope>
    <source>
        <strain evidence="20">DSM 24091</strain>
    </source>
</reference>
<dbReference type="Gene3D" id="3.40.47.10">
    <property type="match status" value="1"/>
</dbReference>
<dbReference type="Pfam" id="PF00109">
    <property type="entry name" value="ketoacyl-synt"/>
    <property type="match status" value="1"/>
</dbReference>
<dbReference type="PROSITE" id="PS51257">
    <property type="entry name" value="PROKAR_LIPOPROTEIN"/>
    <property type="match status" value="1"/>
</dbReference>
<dbReference type="PROSITE" id="PS52004">
    <property type="entry name" value="KS3_2"/>
    <property type="match status" value="1"/>
</dbReference>
<evidence type="ECO:0000256" key="7">
    <source>
        <dbReference type="ARBA" id="ARBA00022679"/>
    </source>
</evidence>
<dbReference type="RefSeq" id="WP_079643682.1">
    <property type="nucleotide sequence ID" value="NZ_FUZF01000012.1"/>
</dbReference>
<evidence type="ECO:0000256" key="4">
    <source>
        <dbReference type="ARBA" id="ARBA00013191"/>
    </source>
</evidence>
<dbReference type="SUPFAM" id="SSF53901">
    <property type="entry name" value="Thiolase-like"/>
    <property type="match status" value="2"/>
</dbReference>
<evidence type="ECO:0000313" key="19">
    <source>
        <dbReference type="EMBL" id="SKB86329.1"/>
    </source>
</evidence>
<dbReference type="InterPro" id="IPR018201">
    <property type="entry name" value="Ketoacyl_synth_AS"/>
</dbReference>
<dbReference type="PROSITE" id="PS00098">
    <property type="entry name" value="THIOLASE_1"/>
    <property type="match status" value="1"/>
</dbReference>
<evidence type="ECO:0000256" key="3">
    <source>
        <dbReference type="ARBA" id="ARBA00011738"/>
    </source>
</evidence>
<dbReference type="InterPro" id="IPR014030">
    <property type="entry name" value="Ketoacyl_synth_N"/>
</dbReference>
<accession>A0A1T5ERA0</accession>
<keyword evidence="7 17" id="KW-0808">Transferase</keyword>
<dbReference type="InterPro" id="IPR020615">
    <property type="entry name" value="Thiolase_acyl_enz_int_AS"/>
</dbReference>
<evidence type="ECO:0000256" key="11">
    <source>
        <dbReference type="ARBA" id="ARBA00023315"/>
    </source>
</evidence>
<keyword evidence="11" id="KW-0012">Acyltransferase</keyword>
<evidence type="ECO:0000256" key="6">
    <source>
        <dbReference type="ARBA" id="ARBA00022516"/>
    </source>
</evidence>
<keyword evidence="6" id="KW-0444">Lipid biosynthesis</keyword>
<comment type="catalytic activity">
    <reaction evidence="16">
        <text>a fatty acyl-[ACP] + malonyl-[ACP] + H(+) = a 3-oxoacyl-[ACP] + holo-[ACP] + CO2</text>
        <dbReference type="Rhea" id="RHEA:22836"/>
        <dbReference type="Rhea" id="RHEA-COMP:9623"/>
        <dbReference type="Rhea" id="RHEA-COMP:9685"/>
        <dbReference type="Rhea" id="RHEA-COMP:9916"/>
        <dbReference type="Rhea" id="RHEA-COMP:14125"/>
        <dbReference type="ChEBI" id="CHEBI:15378"/>
        <dbReference type="ChEBI" id="CHEBI:16526"/>
        <dbReference type="ChEBI" id="CHEBI:64479"/>
        <dbReference type="ChEBI" id="CHEBI:78449"/>
        <dbReference type="ChEBI" id="CHEBI:78776"/>
        <dbReference type="ChEBI" id="CHEBI:138651"/>
        <dbReference type="EC" id="2.3.1.41"/>
    </reaction>
    <physiologicalReaction direction="left-to-right" evidence="16">
        <dbReference type="Rhea" id="RHEA:22837"/>
    </physiologicalReaction>
</comment>
<dbReference type="EMBL" id="FUZF01000012">
    <property type="protein sequence ID" value="SKB86329.1"/>
    <property type="molecule type" value="Genomic_DNA"/>
</dbReference>
<evidence type="ECO:0000256" key="12">
    <source>
        <dbReference type="ARBA" id="ARBA00039450"/>
    </source>
</evidence>
<feature type="domain" description="Ketosynthase family 3 (KS3)" evidence="18">
    <location>
        <begin position="2"/>
        <end position="404"/>
    </location>
</feature>
<evidence type="ECO:0000256" key="14">
    <source>
        <dbReference type="ARBA" id="ARBA00042143"/>
    </source>
</evidence>
<evidence type="ECO:0000256" key="10">
    <source>
        <dbReference type="ARBA" id="ARBA00023160"/>
    </source>
</evidence>
<evidence type="ECO:0000256" key="2">
    <source>
        <dbReference type="ARBA" id="ARBA00008467"/>
    </source>
</evidence>
<dbReference type="CDD" id="cd00834">
    <property type="entry name" value="KAS_I_II"/>
    <property type="match status" value="1"/>
</dbReference>
<dbReference type="InterPro" id="IPR020841">
    <property type="entry name" value="PKS_Beta-ketoAc_synthase_dom"/>
</dbReference>
<dbReference type="PROSITE" id="PS00606">
    <property type="entry name" value="KS3_1"/>
    <property type="match status" value="1"/>
</dbReference>
<proteinExistence type="inferred from homology"/>
<dbReference type="OrthoDB" id="9808669at2"/>